<dbReference type="AlphaFoldDB" id="A0A0V1DJD3"/>
<protein>
    <submittedName>
        <fullName evidence="1">Uncharacterized protein</fullName>
    </submittedName>
</protein>
<reference evidence="1 2" key="1">
    <citation type="submission" date="2015-01" db="EMBL/GenBank/DDBJ databases">
        <title>Evolution of Trichinella species and genotypes.</title>
        <authorList>
            <person name="Korhonen P.K."/>
            <person name="Edoardo P."/>
            <person name="Giuseppe L.R."/>
            <person name="Gasser R.B."/>
        </authorList>
    </citation>
    <scope>NUCLEOTIDE SEQUENCE [LARGE SCALE GENOMIC DNA]</scope>
    <source>
        <strain evidence="1">ISS13</strain>
    </source>
</reference>
<evidence type="ECO:0000313" key="1">
    <source>
        <dbReference type="EMBL" id="KRY61639.1"/>
    </source>
</evidence>
<gene>
    <name evidence="1" type="ORF">T4A_7427</name>
</gene>
<evidence type="ECO:0000313" key="2">
    <source>
        <dbReference type="Proteomes" id="UP000054632"/>
    </source>
</evidence>
<sequence length="37" mass="4054">MQTSPELSSSIQVTFLLNSKLRVGFKDFLGHWNTGGG</sequence>
<name>A0A0V1DJD3_TRIPS</name>
<accession>A0A0V1DJD3</accession>
<organism evidence="1 2">
    <name type="scientific">Trichinella pseudospiralis</name>
    <name type="common">Parasitic roundworm</name>
    <dbReference type="NCBI Taxonomy" id="6337"/>
    <lineage>
        <taxon>Eukaryota</taxon>
        <taxon>Metazoa</taxon>
        <taxon>Ecdysozoa</taxon>
        <taxon>Nematoda</taxon>
        <taxon>Enoplea</taxon>
        <taxon>Dorylaimia</taxon>
        <taxon>Trichinellida</taxon>
        <taxon>Trichinellidae</taxon>
        <taxon>Trichinella</taxon>
    </lineage>
</organism>
<proteinExistence type="predicted"/>
<dbReference type="Proteomes" id="UP000054632">
    <property type="component" value="Unassembled WGS sequence"/>
</dbReference>
<dbReference type="EMBL" id="JYDR01003341">
    <property type="protein sequence ID" value="KRY61639.1"/>
    <property type="molecule type" value="Genomic_DNA"/>
</dbReference>
<comment type="caution">
    <text evidence="1">The sequence shown here is derived from an EMBL/GenBank/DDBJ whole genome shotgun (WGS) entry which is preliminary data.</text>
</comment>